<dbReference type="GO" id="GO:0046872">
    <property type="term" value="F:metal ion binding"/>
    <property type="evidence" value="ECO:0007669"/>
    <property type="project" value="UniProtKB-KW"/>
</dbReference>
<keyword evidence="11" id="KW-1185">Reference proteome</keyword>
<dbReference type="InterPro" id="IPR010582">
    <property type="entry name" value="Catalase_immune_responsive"/>
</dbReference>
<sequence>METAKDIIKGEEPTALEKMASGITADGPGATRVPKCPVMGPLGPNLMTTSVGQPLPDMRTSLNIGGYVLASDVHLMEKQQTFNRSKICERMVHACGMGAFGYFEVTKDVSRYTKAKFLESVGKQTPVFARFSTVTYGREFPDSARNPRGFAVKFYTEEGNYDLVGLNFPIFFARDPALGPDVIRSQTRDAENFLLNFDALFDFLINVPESLHCATMFFSNRGTPYGFRHMEGYGCHTFKWVNADGEEHYIKYHFLPEAGVRNFTNAEATAMCGLDPDFAKRDLWQHINKGGEVVWKAYIQIMTPEQASTCPYDPFDVTKVWSHDDFPLYEYGRLVLNRNVDNYHRDVEQAAFSPGSLVPGIEPSPDPLLQFRCFFYRDTQYYRLARFVNPQQIPVNCPFAAKVNHPQSRDGLMRTDYNGEGEPTIYPNSRNGPMGDAKYNWKPVPVTGVIDRASSSRHAGTDSEYDQARELFTKIMSDAERMHLFNNIAEFLKLANPDIQEKTIMAFGKVHADYAQGIRKALAAASIPPTPAGHADI</sequence>
<gene>
    <name evidence="10" type="ORF">ACA1_146430</name>
</gene>
<evidence type="ECO:0000256" key="5">
    <source>
        <dbReference type="ARBA" id="ARBA00023002"/>
    </source>
</evidence>
<evidence type="ECO:0000256" key="8">
    <source>
        <dbReference type="PIRSR" id="PIRSR038928-2"/>
    </source>
</evidence>
<dbReference type="SMART" id="SM01060">
    <property type="entry name" value="Catalase"/>
    <property type="match status" value="1"/>
</dbReference>
<keyword evidence="2" id="KW-0575">Peroxidase</keyword>
<evidence type="ECO:0000256" key="4">
    <source>
        <dbReference type="ARBA" id="ARBA00022723"/>
    </source>
</evidence>
<dbReference type="KEGG" id="acan:ACA1_146430"/>
<keyword evidence="6 8" id="KW-0408">Iron</keyword>
<dbReference type="GO" id="GO:0004096">
    <property type="term" value="F:catalase activity"/>
    <property type="evidence" value="ECO:0007669"/>
    <property type="project" value="UniProtKB-EC"/>
</dbReference>
<comment type="similarity">
    <text evidence="1">Belongs to the catalase family.</text>
</comment>
<dbReference type="PIRSF" id="PIRSF038928">
    <property type="entry name" value="Catalase_clade1-3"/>
    <property type="match status" value="1"/>
</dbReference>
<dbReference type="PANTHER" id="PTHR11465">
    <property type="entry name" value="CATALASE"/>
    <property type="match status" value="1"/>
</dbReference>
<dbReference type="RefSeq" id="XP_004338522.1">
    <property type="nucleotide sequence ID" value="XM_004338474.1"/>
</dbReference>
<evidence type="ECO:0000256" key="3">
    <source>
        <dbReference type="ARBA" id="ARBA00022617"/>
    </source>
</evidence>
<dbReference type="PRINTS" id="PR00067">
    <property type="entry name" value="CATALASE"/>
</dbReference>
<evidence type="ECO:0000313" key="10">
    <source>
        <dbReference type="EMBL" id="ELR16509.1"/>
    </source>
</evidence>
<dbReference type="InterPro" id="IPR020835">
    <property type="entry name" value="Catalase_sf"/>
</dbReference>
<dbReference type="OMA" id="KRDLWQH"/>
<dbReference type="GO" id="GO:0020037">
    <property type="term" value="F:heme binding"/>
    <property type="evidence" value="ECO:0007669"/>
    <property type="project" value="InterPro"/>
</dbReference>
<dbReference type="GO" id="GO:0005777">
    <property type="term" value="C:peroxisome"/>
    <property type="evidence" value="ECO:0007669"/>
    <property type="project" value="TreeGrafter"/>
</dbReference>
<keyword evidence="7" id="KW-0376">Hydrogen peroxide</keyword>
<evidence type="ECO:0000313" key="11">
    <source>
        <dbReference type="Proteomes" id="UP000011083"/>
    </source>
</evidence>
<evidence type="ECO:0000256" key="1">
    <source>
        <dbReference type="ARBA" id="ARBA00005329"/>
    </source>
</evidence>
<accession>L8GTK5</accession>
<proteinExistence type="inferred from homology"/>
<dbReference type="AlphaFoldDB" id="L8GTK5"/>
<protein>
    <submittedName>
        <fullName evidence="10">Catalase</fullName>
    </submittedName>
</protein>
<evidence type="ECO:0000259" key="9">
    <source>
        <dbReference type="SMART" id="SM01060"/>
    </source>
</evidence>
<dbReference type="InterPro" id="IPR018028">
    <property type="entry name" value="Catalase"/>
</dbReference>
<evidence type="ECO:0000256" key="7">
    <source>
        <dbReference type="ARBA" id="ARBA00023324"/>
    </source>
</evidence>
<dbReference type="EMBL" id="KB007987">
    <property type="protein sequence ID" value="ELR16509.1"/>
    <property type="molecule type" value="Genomic_DNA"/>
</dbReference>
<dbReference type="GeneID" id="14917199"/>
<feature type="domain" description="Catalase core" evidence="9">
    <location>
        <begin position="48"/>
        <end position="434"/>
    </location>
</feature>
<dbReference type="GO" id="GO:0042542">
    <property type="term" value="P:response to hydrogen peroxide"/>
    <property type="evidence" value="ECO:0007669"/>
    <property type="project" value="TreeGrafter"/>
</dbReference>
<dbReference type="Gene3D" id="2.40.180.10">
    <property type="entry name" value="Catalase core domain"/>
    <property type="match status" value="1"/>
</dbReference>
<reference evidence="10 11" key="1">
    <citation type="journal article" date="2013" name="Genome Biol.">
        <title>Genome of Acanthamoeba castellanii highlights extensive lateral gene transfer and early evolution of tyrosine kinase signaling.</title>
        <authorList>
            <person name="Clarke M."/>
            <person name="Lohan A.J."/>
            <person name="Liu B."/>
            <person name="Lagkouvardos I."/>
            <person name="Roy S."/>
            <person name="Zafar N."/>
            <person name="Bertelli C."/>
            <person name="Schilde C."/>
            <person name="Kianianmomeni A."/>
            <person name="Burglin T.R."/>
            <person name="Frech C."/>
            <person name="Turcotte B."/>
            <person name="Kopec K.O."/>
            <person name="Synnott J.M."/>
            <person name="Choo C."/>
            <person name="Paponov I."/>
            <person name="Finkler A."/>
            <person name="Soon Heng Tan C."/>
            <person name="Hutchins A.P."/>
            <person name="Weinmeier T."/>
            <person name="Rattei T."/>
            <person name="Chu J.S."/>
            <person name="Gimenez G."/>
            <person name="Irimia M."/>
            <person name="Rigden D.J."/>
            <person name="Fitzpatrick D.A."/>
            <person name="Lorenzo-Morales J."/>
            <person name="Bateman A."/>
            <person name="Chiu C.H."/>
            <person name="Tang P."/>
            <person name="Hegemann P."/>
            <person name="Fromm H."/>
            <person name="Raoult D."/>
            <person name="Greub G."/>
            <person name="Miranda-Saavedra D."/>
            <person name="Chen N."/>
            <person name="Nash P."/>
            <person name="Ginger M.L."/>
            <person name="Horn M."/>
            <person name="Schaap P."/>
            <person name="Caler L."/>
            <person name="Loftus B."/>
        </authorList>
    </citation>
    <scope>NUCLEOTIDE SEQUENCE [LARGE SCALE GENOMIC DNA]</scope>
    <source>
        <strain evidence="10 11">Neff</strain>
    </source>
</reference>
<dbReference type="VEuPathDB" id="AmoebaDB:ACA1_146430"/>
<dbReference type="Pfam" id="PF06628">
    <property type="entry name" value="Catalase-rel"/>
    <property type="match status" value="1"/>
</dbReference>
<dbReference type="SUPFAM" id="SSF56634">
    <property type="entry name" value="Heme-dependent catalase-like"/>
    <property type="match status" value="1"/>
</dbReference>
<evidence type="ECO:0000256" key="6">
    <source>
        <dbReference type="ARBA" id="ARBA00023004"/>
    </source>
</evidence>
<organism evidence="10 11">
    <name type="scientific">Acanthamoeba castellanii (strain ATCC 30010 / Neff)</name>
    <dbReference type="NCBI Taxonomy" id="1257118"/>
    <lineage>
        <taxon>Eukaryota</taxon>
        <taxon>Amoebozoa</taxon>
        <taxon>Discosea</taxon>
        <taxon>Longamoebia</taxon>
        <taxon>Centramoebida</taxon>
        <taxon>Acanthamoebidae</taxon>
        <taxon>Acanthamoeba</taxon>
    </lineage>
</organism>
<dbReference type="PANTHER" id="PTHR11465:SF13">
    <property type="entry name" value="CATALASE (EUROFUNG)"/>
    <property type="match status" value="1"/>
</dbReference>
<dbReference type="OrthoDB" id="6880011at2759"/>
<keyword evidence="3 8" id="KW-0349">Heme</keyword>
<dbReference type="GO" id="GO:0005739">
    <property type="term" value="C:mitochondrion"/>
    <property type="evidence" value="ECO:0007669"/>
    <property type="project" value="TreeGrafter"/>
</dbReference>
<feature type="binding site" description="axial binding residue" evidence="8">
    <location>
        <position position="376"/>
    </location>
    <ligand>
        <name>heme</name>
        <dbReference type="ChEBI" id="CHEBI:30413"/>
    </ligand>
    <ligandPart>
        <name>Fe</name>
        <dbReference type="ChEBI" id="CHEBI:18248"/>
    </ligandPart>
</feature>
<keyword evidence="4 8" id="KW-0479">Metal-binding</keyword>
<dbReference type="PROSITE" id="PS51402">
    <property type="entry name" value="CATALASE_3"/>
    <property type="match status" value="1"/>
</dbReference>
<evidence type="ECO:0000256" key="2">
    <source>
        <dbReference type="ARBA" id="ARBA00022559"/>
    </source>
</evidence>
<dbReference type="InterPro" id="IPR024711">
    <property type="entry name" value="Catalase_clade1/3"/>
</dbReference>
<dbReference type="GO" id="GO:0042744">
    <property type="term" value="P:hydrogen peroxide catabolic process"/>
    <property type="evidence" value="ECO:0007669"/>
    <property type="project" value="UniProtKB-KW"/>
</dbReference>
<dbReference type="Pfam" id="PF00199">
    <property type="entry name" value="Catalase"/>
    <property type="match status" value="1"/>
</dbReference>
<dbReference type="Proteomes" id="UP000011083">
    <property type="component" value="Unassembled WGS sequence"/>
</dbReference>
<keyword evidence="5" id="KW-0560">Oxidoreductase</keyword>
<dbReference type="InterPro" id="IPR011614">
    <property type="entry name" value="Catalase_core"/>
</dbReference>
<name>L8GTK5_ACACF</name>
<dbReference type="STRING" id="1257118.L8GTK5"/>
<comment type="cofactor">
    <cofactor evidence="8">
        <name>heme</name>
        <dbReference type="ChEBI" id="CHEBI:30413"/>
    </cofactor>
</comment>